<name>A0A238YDX9_9RHOB</name>
<dbReference type="InterPro" id="IPR004304">
    <property type="entry name" value="FmdA_AmdA"/>
</dbReference>
<evidence type="ECO:0000256" key="1">
    <source>
        <dbReference type="SAM" id="MobiDB-lite"/>
    </source>
</evidence>
<sequence>MKKLADPGWLTERKEEVDPPGDLTQGSAVFPQRKTAAMTDHTLAATPETVHWGRFWSELPPVLAIAPGDRVTIQTFSGREAVLPPEGSGMTVAPELRAILAADLPGQAHLLTGPVAIDGAMPGDVLKIGIERIELGADWGFNAVRPAVGTLPGEFPVSQSTVTQIPIDRENRTCRLPWGATLPLAPFFGVMGVAPAPEWGELTSIQPRLNGGNIDLKLLSEGATLYLPVHATGALFSCGDGHGCQGDGEVCITALETALTGTFRFDLLKAGTTGIDMPRAETADELISMGFHASLDTALQIALRQMIAIIRERTGITETEAYQFCSLAVDFAVTQSVNQEKGVHGRLRKTLLETG</sequence>
<organism evidence="2 3">
    <name type="scientific">Puniceibacterium sediminis</name>
    <dbReference type="NCBI Taxonomy" id="1608407"/>
    <lineage>
        <taxon>Bacteria</taxon>
        <taxon>Pseudomonadati</taxon>
        <taxon>Pseudomonadota</taxon>
        <taxon>Alphaproteobacteria</taxon>
        <taxon>Rhodobacterales</taxon>
        <taxon>Paracoccaceae</taxon>
        <taxon>Puniceibacterium</taxon>
    </lineage>
</organism>
<dbReference type="Gene3D" id="2.60.120.580">
    <property type="entry name" value="Acetamidase/Formamidase-like domains"/>
    <property type="match status" value="2"/>
</dbReference>
<evidence type="ECO:0000313" key="2">
    <source>
        <dbReference type="EMBL" id="SNR69347.1"/>
    </source>
</evidence>
<dbReference type="EMBL" id="FZNN01000016">
    <property type="protein sequence ID" value="SNR69347.1"/>
    <property type="molecule type" value="Genomic_DNA"/>
</dbReference>
<gene>
    <name evidence="2" type="ORF">SAMN06265370_11664</name>
</gene>
<dbReference type="SUPFAM" id="SSF141130">
    <property type="entry name" value="Acetamidase/Formamidase-like"/>
    <property type="match status" value="1"/>
</dbReference>
<dbReference type="Gene3D" id="3.10.28.20">
    <property type="entry name" value="Acetamidase/Formamidase-like domains"/>
    <property type="match status" value="1"/>
</dbReference>
<evidence type="ECO:0000313" key="3">
    <source>
        <dbReference type="Proteomes" id="UP000198417"/>
    </source>
</evidence>
<dbReference type="Pfam" id="PF03069">
    <property type="entry name" value="FmdA_AmdA"/>
    <property type="match status" value="2"/>
</dbReference>
<protein>
    <submittedName>
        <fullName evidence="2">Acetamidase/formamidase</fullName>
    </submittedName>
</protein>
<reference evidence="2 3" key="1">
    <citation type="submission" date="2017-06" db="EMBL/GenBank/DDBJ databases">
        <authorList>
            <person name="Kim H.J."/>
            <person name="Triplett B.A."/>
        </authorList>
    </citation>
    <scope>NUCLEOTIDE SEQUENCE [LARGE SCALE GENOMIC DNA]</scope>
    <source>
        <strain evidence="2 3">DSM 29052</strain>
    </source>
</reference>
<dbReference type="Proteomes" id="UP000198417">
    <property type="component" value="Unassembled WGS sequence"/>
</dbReference>
<feature type="region of interest" description="Disordered" evidence="1">
    <location>
        <begin position="1"/>
        <end position="26"/>
    </location>
</feature>
<proteinExistence type="predicted"/>
<keyword evidence="3" id="KW-1185">Reference proteome</keyword>
<dbReference type="AlphaFoldDB" id="A0A238YDX9"/>
<dbReference type="PANTHER" id="PTHR31891">
    <property type="entry name" value="FORMAMIDASE C869.04-RELATED"/>
    <property type="match status" value="1"/>
</dbReference>
<dbReference type="GO" id="GO:0016811">
    <property type="term" value="F:hydrolase activity, acting on carbon-nitrogen (but not peptide) bonds, in linear amides"/>
    <property type="evidence" value="ECO:0007669"/>
    <property type="project" value="InterPro"/>
</dbReference>
<accession>A0A238YDX9</accession>
<dbReference type="PANTHER" id="PTHR31891:SF1">
    <property type="entry name" value="FORMAMIDASE C869.04-RELATED"/>
    <property type="match status" value="1"/>
</dbReference>